<sequence length="263" mass="30463">MKVQGYIQGLHHQVWEPVQYFLQLDEQQVALNDWLDQELSLSFLHEKACIHCGRKVKKTYNNGYCYPCFRDLAENDLCIVKPHECHFHLGTCRDEAWAEVHCMTPHIVYLALSSDVKVGITRKGNSIKRWIDQGAIQAIPIAELPTRKMAGELEAHLSQYLPDKTNWRRMLAGELAEADLFAVRDQVREWVPEHFRSFLLDDGQLVEIMYPMLEQIQKIRPLNLDKQTQISGRLVGIKGQYLIFEHGVFHVKKHSGYKVAIEA</sequence>
<comment type="caution">
    <text evidence="1">The sequence shown here is derived from an EMBL/GenBank/DDBJ whole genome shotgun (WGS) entry which is preliminary data.</text>
</comment>
<name>A0A1Y3PNA8_9BACI</name>
<evidence type="ECO:0000313" key="2">
    <source>
        <dbReference type="Proteomes" id="UP000196475"/>
    </source>
</evidence>
<dbReference type="InterPro" id="IPR021246">
    <property type="entry name" value="DUF2797"/>
</dbReference>
<dbReference type="Proteomes" id="UP000196475">
    <property type="component" value="Unassembled WGS sequence"/>
</dbReference>
<dbReference type="AlphaFoldDB" id="A0A1Y3PNA8"/>
<dbReference type="EMBL" id="LZRT01000097">
    <property type="protein sequence ID" value="OUM85789.1"/>
    <property type="molecule type" value="Genomic_DNA"/>
</dbReference>
<evidence type="ECO:0000313" key="1">
    <source>
        <dbReference type="EMBL" id="OUM85789.1"/>
    </source>
</evidence>
<proteinExistence type="predicted"/>
<reference evidence="2" key="1">
    <citation type="submission" date="2016-06" db="EMBL/GenBank/DDBJ databases">
        <authorList>
            <person name="Nascimento L."/>
            <person name="Pereira R.V."/>
            <person name="Martins L.F."/>
            <person name="Quaggio R.B."/>
            <person name="Silva A.M."/>
            <person name="Setubal J.C."/>
        </authorList>
    </citation>
    <scope>NUCLEOTIDE SEQUENCE [LARGE SCALE GENOMIC DNA]</scope>
</reference>
<dbReference type="Pfam" id="PF10977">
    <property type="entry name" value="DUF2797"/>
    <property type="match status" value="1"/>
</dbReference>
<protein>
    <recommendedName>
        <fullName evidence="3">DUF2797 domain-containing protein</fullName>
    </recommendedName>
</protein>
<organism evidence="1 2">
    <name type="scientific">Bacillus thermozeamaize</name>
    <dbReference type="NCBI Taxonomy" id="230954"/>
    <lineage>
        <taxon>Bacteria</taxon>
        <taxon>Bacillati</taxon>
        <taxon>Bacillota</taxon>
        <taxon>Bacilli</taxon>
        <taxon>Bacillales</taxon>
        <taxon>Bacillaceae</taxon>
        <taxon>Bacillus</taxon>
    </lineage>
</organism>
<evidence type="ECO:0008006" key="3">
    <source>
        <dbReference type="Google" id="ProtNLM"/>
    </source>
</evidence>
<gene>
    <name evidence="1" type="ORF">BAA01_06490</name>
</gene>
<accession>A0A1Y3PNA8</accession>